<keyword evidence="2" id="KW-1185">Reference proteome</keyword>
<dbReference type="AlphaFoldDB" id="A0A1R3JWF7"/>
<dbReference type="Proteomes" id="UP000188268">
    <property type="component" value="Unassembled WGS sequence"/>
</dbReference>
<accession>A0A1R3JWF7</accession>
<dbReference type="EMBL" id="AWWV01006933">
    <property type="protein sequence ID" value="OMO99130.1"/>
    <property type="molecule type" value="Genomic_DNA"/>
</dbReference>
<sequence>MEKEKLDLKLFDEMALPTW</sequence>
<reference evidence="1 2" key="1">
    <citation type="submission" date="2013-09" db="EMBL/GenBank/DDBJ databases">
        <title>Corchorus capsularis genome sequencing.</title>
        <authorList>
            <person name="Alam M."/>
            <person name="Haque M.S."/>
            <person name="Islam M.S."/>
            <person name="Emdad E.M."/>
            <person name="Islam M.M."/>
            <person name="Ahmed B."/>
            <person name="Halim A."/>
            <person name="Hossen Q.M.M."/>
            <person name="Hossain M.Z."/>
            <person name="Ahmed R."/>
            <person name="Khan M.M."/>
            <person name="Islam R."/>
            <person name="Rashid M.M."/>
            <person name="Khan S.A."/>
            <person name="Rahman M.S."/>
            <person name="Alam M."/>
        </authorList>
    </citation>
    <scope>NUCLEOTIDE SEQUENCE [LARGE SCALE GENOMIC DNA]</scope>
    <source>
        <strain evidence="2">cv. CVL-1</strain>
        <tissue evidence="1">Whole seedling</tissue>
    </source>
</reference>
<proteinExistence type="predicted"/>
<comment type="caution">
    <text evidence="1">The sequence shown here is derived from an EMBL/GenBank/DDBJ whole genome shotgun (WGS) entry which is preliminary data.</text>
</comment>
<name>A0A1R3JWF7_COCAP</name>
<evidence type="ECO:0000313" key="1">
    <source>
        <dbReference type="EMBL" id="OMO99130.1"/>
    </source>
</evidence>
<dbReference type="Gramene" id="OMO99130">
    <property type="protein sequence ID" value="OMO99130"/>
    <property type="gene ID" value="CCACVL1_03920"/>
</dbReference>
<organism evidence="1 2">
    <name type="scientific">Corchorus capsularis</name>
    <name type="common">Jute</name>
    <dbReference type="NCBI Taxonomy" id="210143"/>
    <lineage>
        <taxon>Eukaryota</taxon>
        <taxon>Viridiplantae</taxon>
        <taxon>Streptophyta</taxon>
        <taxon>Embryophyta</taxon>
        <taxon>Tracheophyta</taxon>
        <taxon>Spermatophyta</taxon>
        <taxon>Magnoliopsida</taxon>
        <taxon>eudicotyledons</taxon>
        <taxon>Gunneridae</taxon>
        <taxon>Pentapetalae</taxon>
        <taxon>rosids</taxon>
        <taxon>malvids</taxon>
        <taxon>Malvales</taxon>
        <taxon>Malvaceae</taxon>
        <taxon>Grewioideae</taxon>
        <taxon>Apeibeae</taxon>
        <taxon>Corchorus</taxon>
    </lineage>
</organism>
<gene>
    <name evidence="1" type="ORF">CCACVL1_03920</name>
</gene>
<evidence type="ECO:0000313" key="2">
    <source>
        <dbReference type="Proteomes" id="UP000188268"/>
    </source>
</evidence>
<protein>
    <submittedName>
        <fullName evidence="1">Uncharacterized protein</fullName>
    </submittedName>
</protein>